<evidence type="ECO:0000313" key="2">
    <source>
        <dbReference type="Proteomes" id="UP000288873"/>
    </source>
</evidence>
<protein>
    <submittedName>
        <fullName evidence="1">p29</fullName>
    </submittedName>
</protein>
<dbReference type="GeneID" id="41704032"/>
<accession>A0A386QUI7</accession>
<organism evidence="1 2">
    <name type="scientific">Tea plant necrotic ring blotch virus</name>
    <dbReference type="NCBI Taxonomy" id="2419939"/>
    <lineage>
        <taxon>Viruses</taxon>
        <taxon>Riboviria</taxon>
        <taxon>Orthornavirae</taxon>
        <taxon>Kitrinoviricota</taxon>
        <taxon>Alsuviricetes</taxon>
        <taxon>Martellivirales</taxon>
        <taxon>Kitaviridae</taxon>
        <taxon>Blunervirus</taxon>
        <taxon>Blunervirus camelliae</taxon>
    </lineage>
</organism>
<proteinExistence type="predicted"/>
<evidence type="ECO:0000313" key="1">
    <source>
        <dbReference type="EMBL" id="AYE53920.1"/>
    </source>
</evidence>
<reference evidence="1 2" key="1">
    <citation type="journal article" date="2018" name="Front. Microbiol.">
        <title>Discovery of Plant Viruses From Tea Plant (Camellia sinensis (L.) O. Kuntze) by Metagenomic Sequencing.</title>
        <authorList>
            <person name="Hao X."/>
            <person name="Zhang W."/>
            <person name="Zhao F."/>
            <person name="Liu Y."/>
            <person name="Qian W."/>
            <person name="Wang Y."/>
            <person name="Wang L."/>
            <person name="Zeng J."/>
            <person name="Yang Y."/>
            <person name="Wang X."/>
        </authorList>
    </citation>
    <scope>NUCLEOTIDE SEQUENCE [LARGE SCALE GENOMIC DNA]</scope>
</reference>
<dbReference type="Proteomes" id="UP000288873">
    <property type="component" value="Genome"/>
</dbReference>
<keyword evidence="2" id="KW-1185">Reference proteome</keyword>
<sequence length="250" mass="28586">MFRFRDLLTCVVVFIGSVEEIPQSLEHICPYEIRYDLVTHNYVSSNVYKLRPKVHDVYRKLNSLTPVCRRAGEKLIDDISYTPTNFESLCVNNDRNPRDFNDRVIVFDDSCGQIHRSVNVPYEVGTYGNCSWVCSTQVSSERLTIVNGSCDLSNHPLRVIDHSGVGYVLSRITHTILGLVEDFVSTVILTGFRVLFELVFSLISTCYDVLEPLKPFEVVMVSLLLFPYVDSCYRILVGLFVFITMMVLPF</sequence>
<dbReference type="RefSeq" id="YP_009551527.1">
    <property type="nucleotide sequence ID" value="NC_040403.1"/>
</dbReference>
<dbReference type="EMBL" id="MG781154">
    <property type="protein sequence ID" value="AYE53920.1"/>
    <property type="molecule type" value="Genomic_RNA"/>
</dbReference>
<name>A0A386QUI7_9VIRU</name>
<dbReference type="KEGG" id="vg:41704032"/>